<keyword evidence="1" id="KW-0614">Plasmid</keyword>
<evidence type="ECO:0000313" key="1">
    <source>
        <dbReference type="EMBL" id="AXH60269.1"/>
    </source>
</evidence>
<dbReference type="AlphaFoldDB" id="A0AAD0PWX0"/>
<dbReference type="RefSeq" id="WP_005742603.1">
    <property type="nucleotide sequence ID" value="NZ_CP031226.1"/>
</dbReference>
<dbReference type="GeneID" id="39473901"/>
<geneLocation type="plasmid" evidence="2">
    <name>pmppla107</name>
</geneLocation>
<proteinExistence type="predicted"/>
<sequence length="170" mass="18868">MHQAKPLEMPPEVFVEAVRLANLPGLAAKNYRDSIEYLTSWWNKTADPKYQGAYGFSLYVRFGEDWLSGNPEESWVSCSTWASNNKPAAMATMLGGDVGIFFEREAVDLSPYSFEAKAVDGSHGFSGGLPEGATGNEIQNDFSFEVLKIFPQRYPTAWSDIQNLIEVARG</sequence>
<dbReference type="Proteomes" id="UP000006426">
    <property type="component" value="Plasmid pmppla107"/>
</dbReference>
<protein>
    <submittedName>
        <fullName evidence="1">Uncharacterized protein</fullName>
    </submittedName>
</protein>
<dbReference type="EMBL" id="CP031226">
    <property type="protein sequence ID" value="AXH60269.1"/>
    <property type="molecule type" value="Genomic_DNA"/>
</dbReference>
<reference evidence="1 2" key="1">
    <citation type="journal article" date="2011" name="PLoS Pathog.">
        <title>Dynamic evolution of pathogenicity revealed by sequencing and comparative genomics of 19 Pseudomonas syringae isolates.</title>
        <authorList>
            <person name="Baltrus D.A."/>
            <person name="Nishimura M.T."/>
            <person name="Romanchuk A."/>
            <person name="Chang J.H."/>
            <person name="Mukhtar M.S."/>
            <person name="Cherkis K."/>
            <person name="Roach J."/>
            <person name="Grant S.R."/>
            <person name="Jones C.D."/>
            <person name="Dangl J.L."/>
        </authorList>
    </citation>
    <scope>NUCLEOTIDE SEQUENCE [LARGE SCALE GENOMIC DNA]</scope>
    <source>
        <strain evidence="1 2">M301315</strain>
    </source>
</reference>
<evidence type="ECO:0000313" key="2">
    <source>
        <dbReference type="Proteomes" id="UP000006426"/>
    </source>
</evidence>
<name>A0AAD0PWX0_PSEAV</name>
<accession>A0AAD0PWX0</accession>
<organism evidence="1 2">
    <name type="scientific">Pseudomonas amygdali pv. lachrymans str. M301315</name>
    <dbReference type="NCBI Taxonomy" id="629260"/>
    <lineage>
        <taxon>Bacteria</taxon>
        <taxon>Pseudomonadati</taxon>
        <taxon>Pseudomonadota</taxon>
        <taxon>Gammaproteobacteria</taxon>
        <taxon>Pseudomonadales</taxon>
        <taxon>Pseudomonadaceae</taxon>
        <taxon>Pseudomonas</taxon>
        <taxon>Pseudomonas amygdali</taxon>
    </lineage>
</organism>
<gene>
    <name evidence="1" type="ORF">PLA107_034345</name>
</gene>